<dbReference type="Proteomes" id="UP000295221">
    <property type="component" value="Unassembled WGS sequence"/>
</dbReference>
<keyword evidence="3" id="KW-1185">Reference proteome</keyword>
<comment type="caution">
    <text evidence="2">The sequence shown here is derived from an EMBL/GenBank/DDBJ whole genome shotgun (WGS) entry which is preliminary data.</text>
</comment>
<dbReference type="SUPFAM" id="SSF54913">
    <property type="entry name" value="GlnB-like"/>
    <property type="match status" value="1"/>
</dbReference>
<dbReference type="EMBL" id="SLWK01000001">
    <property type="protein sequence ID" value="TCO10419.1"/>
    <property type="molecule type" value="Genomic_DNA"/>
</dbReference>
<dbReference type="Pfam" id="PF02641">
    <property type="entry name" value="DUF190"/>
    <property type="match status" value="1"/>
</dbReference>
<dbReference type="InterPro" id="IPR003793">
    <property type="entry name" value="UPF0166"/>
</dbReference>
<dbReference type="AlphaFoldDB" id="A0A4R2GNY7"/>
<dbReference type="InterPro" id="IPR011322">
    <property type="entry name" value="N-reg_PII-like_a/b"/>
</dbReference>
<sequence>MELSGKVVRLKIIVGESDQVYQRPLYEAIVYAAKKYKLSGATVVRGILNYGSGSLVQSIKVFSLATDAPVVIEMVDHRERLTDFAQIVSRLMEKADAGGIITLEDVEVLYHC</sequence>
<accession>A0A4R2GNY7</accession>
<proteinExistence type="inferred from homology"/>
<evidence type="ECO:0000313" key="3">
    <source>
        <dbReference type="Proteomes" id="UP000295221"/>
    </source>
</evidence>
<organism evidence="2 3">
    <name type="scientific">Natronoflexus pectinivorans</name>
    <dbReference type="NCBI Taxonomy" id="682526"/>
    <lineage>
        <taxon>Bacteria</taxon>
        <taxon>Pseudomonadati</taxon>
        <taxon>Bacteroidota</taxon>
        <taxon>Bacteroidia</taxon>
        <taxon>Marinilabiliales</taxon>
        <taxon>Marinilabiliaceae</taxon>
        <taxon>Natronoflexus</taxon>
    </lineage>
</organism>
<evidence type="ECO:0000256" key="1">
    <source>
        <dbReference type="ARBA" id="ARBA00010554"/>
    </source>
</evidence>
<gene>
    <name evidence="2" type="ORF">EV194_10149</name>
</gene>
<dbReference type="PANTHER" id="PTHR35983:SF1">
    <property type="entry name" value="UPF0166 PROTEIN TM_0021"/>
    <property type="match status" value="1"/>
</dbReference>
<reference evidence="2 3" key="1">
    <citation type="submission" date="2019-03" db="EMBL/GenBank/DDBJ databases">
        <title>Genomic Encyclopedia of Type Strains, Phase IV (KMG-IV): sequencing the most valuable type-strain genomes for metagenomic binning, comparative biology and taxonomic classification.</title>
        <authorList>
            <person name="Goeker M."/>
        </authorList>
    </citation>
    <scope>NUCLEOTIDE SEQUENCE [LARGE SCALE GENOMIC DNA]</scope>
    <source>
        <strain evidence="2 3">DSM 24179</strain>
    </source>
</reference>
<evidence type="ECO:0000313" key="2">
    <source>
        <dbReference type="EMBL" id="TCO10419.1"/>
    </source>
</evidence>
<name>A0A4R2GNY7_9BACT</name>
<comment type="similarity">
    <text evidence="1">Belongs to the UPF0166 family.</text>
</comment>
<dbReference type="InterPro" id="IPR015867">
    <property type="entry name" value="N-reg_PII/ATP_PRibTrfase_C"/>
</dbReference>
<dbReference type="OrthoDB" id="9795599at2"/>
<dbReference type="Gene3D" id="3.30.70.120">
    <property type="match status" value="1"/>
</dbReference>
<dbReference type="PANTHER" id="PTHR35983">
    <property type="entry name" value="UPF0166 PROTEIN TM_0021"/>
    <property type="match status" value="1"/>
</dbReference>
<protein>
    <submittedName>
        <fullName evidence="2">Uncharacterized protein</fullName>
    </submittedName>
</protein>
<dbReference type="RefSeq" id="WP_132430906.1">
    <property type="nucleotide sequence ID" value="NZ_SLWK01000001.1"/>
</dbReference>